<dbReference type="GO" id="GO:0016887">
    <property type="term" value="F:ATP hydrolysis activity"/>
    <property type="evidence" value="ECO:0007669"/>
    <property type="project" value="InterPro"/>
</dbReference>
<evidence type="ECO:0000256" key="8">
    <source>
        <dbReference type="SAM" id="Phobius"/>
    </source>
</evidence>
<evidence type="ECO:0000256" key="4">
    <source>
        <dbReference type="ARBA" id="ARBA00022741"/>
    </source>
</evidence>
<keyword evidence="2" id="KW-0813">Transport</keyword>
<dbReference type="InterPro" id="IPR003439">
    <property type="entry name" value="ABC_transporter-like_ATP-bd"/>
</dbReference>
<feature type="transmembrane region" description="Helical" evidence="8">
    <location>
        <begin position="27"/>
        <end position="49"/>
    </location>
</feature>
<sequence length="555" mass="59660">MKYLKPYFVFCARVTTLAWRVSPPKNLSVLAAVMISALALIACPILLGYGVQRTLENPDVWRQNLAVLVILYSILWLIGQSFRYLFYPAYGFIEQKMQSRHMADALVTSIGADPRARAALGASEIAYAVDAQAASIRETLATLYLSILPAGVGCIAGAVSILVMGGVPELGIFCGFVALYLVGSMPLIARHQKFQGEFFDGSMRSFGTLENTLRLWRESRIFGAAPFLRDRYAQGRLPVEAKALKSYRYTMLLHTWQGAMLALCLLAIVLKTVLFGEGSPAQITGTAVALIGVCAAAIGPLQAVGFGVSTIAVSAERYRQAHHKIATPAAENSAYLIDYVVTTVTTGELSLRVDARNLSETSYGVHTVKLGRPCWVRGASGAGKSLLLERLLGVRATTTPAYVSMSAPQGTLRFVYLPQEAGLLVGTAHENVAFGRDIPVHICDRYLQAVGLSEFTSSGARCHDTVAGESGSVSGGEGRRIALARTLAAAETLNEQKALSPATVMVLDEPTAGLDAPTRARVWELIERAAHTAIVLVSTHDEDAPARQDDTVIEL</sequence>
<dbReference type="GO" id="GO:0140359">
    <property type="term" value="F:ABC-type transporter activity"/>
    <property type="evidence" value="ECO:0007669"/>
    <property type="project" value="InterPro"/>
</dbReference>
<evidence type="ECO:0000313" key="10">
    <source>
        <dbReference type="EMBL" id="ADP40552.1"/>
    </source>
</evidence>
<gene>
    <name evidence="10" type="ordered locus">HMPREF0733_11095</name>
</gene>
<feature type="transmembrane region" description="Helical" evidence="8">
    <location>
        <begin position="287"/>
        <end position="315"/>
    </location>
</feature>
<name>E3H410_ROTDC</name>
<dbReference type="RefSeq" id="WP_013398324.1">
    <property type="nucleotide sequence ID" value="NC_014643.1"/>
</dbReference>
<proteinExistence type="predicted"/>
<dbReference type="EMBL" id="CP002280">
    <property type="protein sequence ID" value="ADP40552.1"/>
    <property type="molecule type" value="Genomic_DNA"/>
</dbReference>
<dbReference type="Pfam" id="PF00005">
    <property type="entry name" value="ABC_tran"/>
    <property type="match status" value="1"/>
</dbReference>
<dbReference type="GO" id="GO:0005524">
    <property type="term" value="F:ATP binding"/>
    <property type="evidence" value="ECO:0007669"/>
    <property type="project" value="UniProtKB-KW"/>
</dbReference>
<dbReference type="SUPFAM" id="SSF90123">
    <property type="entry name" value="ABC transporter transmembrane region"/>
    <property type="match status" value="1"/>
</dbReference>
<keyword evidence="3 8" id="KW-0812">Transmembrane</keyword>
<keyword evidence="4" id="KW-0547">Nucleotide-binding</keyword>
<feature type="domain" description="ABC transmembrane type-1" evidence="9">
    <location>
        <begin position="29"/>
        <end position="312"/>
    </location>
</feature>
<evidence type="ECO:0000256" key="5">
    <source>
        <dbReference type="ARBA" id="ARBA00022840"/>
    </source>
</evidence>
<evidence type="ECO:0000256" key="6">
    <source>
        <dbReference type="ARBA" id="ARBA00022989"/>
    </source>
</evidence>
<dbReference type="Gene3D" id="3.40.50.300">
    <property type="entry name" value="P-loop containing nucleotide triphosphate hydrolases"/>
    <property type="match status" value="1"/>
</dbReference>
<feature type="transmembrane region" description="Helical" evidence="8">
    <location>
        <begin position="170"/>
        <end position="189"/>
    </location>
</feature>
<dbReference type="AlphaFoldDB" id="E3H410"/>
<evidence type="ECO:0000313" key="11">
    <source>
        <dbReference type="Proteomes" id="UP000000387"/>
    </source>
</evidence>
<evidence type="ECO:0000259" key="9">
    <source>
        <dbReference type="PROSITE" id="PS50929"/>
    </source>
</evidence>
<keyword evidence="5 10" id="KW-0067">ATP-binding</keyword>
<protein>
    <submittedName>
        <fullName evidence="10">ABC transporter, ATP-binding protein</fullName>
    </submittedName>
</protein>
<reference evidence="11" key="1">
    <citation type="submission" date="2010-10" db="EMBL/GenBank/DDBJ databases">
        <title>The complete genome of Rothia dentocariosa ATCC 17931.</title>
        <authorList>
            <person name="Muzny D."/>
            <person name="Qin X."/>
            <person name="Buhay C."/>
            <person name="Dugan-Rocha S."/>
            <person name="Ding Y."/>
            <person name="Chen G."/>
            <person name="Hawes A."/>
            <person name="Holder M."/>
            <person name="Jhangiani S."/>
            <person name="Johnson A."/>
            <person name="Khan Z."/>
            <person name="Li Z."/>
            <person name="Liu W."/>
            <person name="Liu X."/>
            <person name="Perez L."/>
            <person name="Shen H."/>
            <person name="Wang Q."/>
            <person name="Watt J."/>
            <person name="Xi L."/>
            <person name="Xin Y."/>
            <person name="Zhou J."/>
            <person name="Deng J."/>
            <person name="Jiang H."/>
            <person name="Liu Y."/>
            <person name="Qu J."/>
            <person name="Song X.-Z."/>
            <person name="Zhang L."/>
            <person name="Villasana D."/>
            <person name="Johnson A."/>
            <person name="Liu J."/>
            <person name="Liyanage D."/>
            <person name="Lorensuhewa L."/>
            <person name="Robinson T."/>
            <person name="Song A."/>
            <person name="Song B.-B."/>
            <person name="Dinh H."/>
            <person name="Thornton R."/>
            <person name="Coyle M."/>
            <person name="Francisco L."/>
            <person name="Jackson L."/>
            <person name="Javaid M."/>
            <person name="Korchina V."/>
            <person name="Kovar C."/>
            <person name="Mata R."/>
            <person name="Mathew T."/>
            <person name="Ngo R."/>
            <person name="Nguyen L."/>
            <person name="Nguyen N."/>
            <person name="Okwuonu G."/>
            <person name="Ongeri F."/>
            <person name="Pham C."/>
            <person name="Simmons D."/>
            <person name="Wilczek-Boney K."/>
            <person name="Hale W."/>
            <person name="Jakkamsetti A."/>
            <person name="Pham P."/>
            <person name="Ruth R."/>
            <person name="San Lucas F."/>
            <person name="Warren J."/>
            <person name="Zhang J."/>
            <person name="Zhao Z."/>
            <person name="Zhou C."/>
            <person name="Zhu D."/>
            <person name="Lee S."/>
            <person name="Bess C."/>
            <person name="Blankenburg K."/>
            <person name="Forbes L."/>
            <person name="Fu Q."/>
            <person name="Gubbala S."/>
            <person name="Hirani K."/>
            <person name="Jayaseelan J.C."/>
            <person name="Lara F."/>
            <person name="Munidasa M."/>
            <person name="Palculict T."/>
            <person name="Patil S."/>
            <person name="Pu L.-L."/>
            <person name="Saada N."/>
            <person name="Tang L."/>
            <person name="Weissenberger G."/>
            <person name="Zhu Y."/>
            <person name="Hemphill L."/>
            <person name="Shang Y."/>
            <person name="Youmans B."/>
            <person name="Ayvaz T."/>
            <person name="Ross M."/>
            <person name="Santibanez J."/>
            <person name="Aqrawi P."/>
            <person name="Gross S."/>
            <person name="Joshi V."/>
            <person name="Fowler G."/>
            <person name="Nazareth L."/>
            <person name="Reid J."/>
            <person name="Worley K."/>
            <person name="Petrosino J."/>
            <person name="Highlander S."/>
            <person name="Gibbs R."/>
        </authorList>
    </citation>
    <scope>NUCLEOTIDE SEQUENCE [LARGE SCALE GENOMIC DNA]</scope>
    <source>
        <strain evidence="11">ATCC 17931 / CDC X599 / XDIA</strain>
    </source>
</reference>
<evidence type="ECO:0000256" key="7">
    <source>
        <dbReference type="ARBA" id="ARBA00023136"/>
    </source>
</evidence>
<keyword evidence="6 8" id="KW-1133">Transmembrane helix</keyword>
<dbReference type="Proteomes" id="UP000000387">
    <property type="component" value="Chromosome"/>
</dbReference>
<dbReference type="InterPro" id="IPR027417">
    <property type="entry name" value="P-loop_NTPase"/>
</dbReference>
<dbReference type="SUPFAM" id="SSF52540">
    <property type="entry name" value="P-loop containing nucleoside triphosphate hydrolases"/>
    <property type="match status" value="1"/>
</dbReference>
<dbReference type="PANTHER" id="PTHR24223">
    <property type="entry name" value="ATP-BINDING CASSETTE SUB-FAMILY C"/>
    <property type="match status" value="1"/>
</dbReference>
<dbReference type="InterPro" id="IPR050173">
    <property type="entry name" value="ABC_transporter_C-like"/>
</dbReference>
<dbReference type="GO" id="GO:0005886">
    <property type="term" value="C:plasma membrane"/>
    <property type="evidence" value="ECO:0007669"/>
    <property type="project" value="UniProtKB-SubCell"/>
</dbReference>
<organism evidence="10 11">
    <name type="scientific">Rothia dentocariosa (strain ATCC 17931 / CDC X599 / XDIA)</name>
    <dbReference type="NCBI Taxonomy" id="762948"/>
    <lineage>
        <taxon>Bacteria</taxon>
        <taxon>Bacillati</taxon>
        <taxon>Actinomycetota</taxon>
        <taxon>Actinomycetes</taxon>
        <taxon>Micrococcales</taxon>
        <taxon>Micrococcaceae</taxon>
        <taxon>Rothia</taxon>
    </lineage>
</organism>
<feature type="transmembrane region" description="Helical" evidence="8">
    <location>
        <begin position="143"/>
        <end position="164"/>
    </location>
</feature>
<dbReference type="PROSITE" id="PS50929">
    <property type="entry name" value="ABC_TM1F"/>
    <property type="match status" value="1"/>
</dbReference>
<dbReference type="KEGG" id="rdn:HMPREF0733_11095"/>
<feature type="transmembrane region" description="Helical" evidence="8">
    <location>
        <begin position="69"/>
        <end position="93"/>
    </location>
</feature>
<accession>E3H410</accession>
<evidence type="ECO:0000256" key="2">
    <source>
        <dbReference type="ARBA" id="ARBA00022448"/>
    </source>
</evidence>
<feature type="transmembrane region" description="Helical" evidence="8">
    <location>
        <begin position="252"/>
        <end position="275"/>
    </location>
</feature>
<dbReference type="GeneID" id="29744274"/>
<dbReference type="eggNOG" id="COG1132">
    <property type="taxonomic scope" value="Bacteria"/>
</dbReference>
<comment type="subcellular location">
    <subcellularLocation>
        <location evidence="1">Cell membrane</location>
        <topology evidence="1">Multi-pass membrane protein</topology>
    </subcellularLocation>
</comment>
<evidence type="ECO:0000256" key="1">
    <source>
        <dbReference type="ARBA" id="ARBA00004651"/>
    </source>
</evidence>
<evidence type="ECO:0000256" key="3">
    <source>
        <dbReference type="ARBA" id="ARBA00022692"/>
    </source>
</evidence>
<dbReference type="Gene3D" id="1.20.1560.10">
    <property type="entry name" value="ABC transporter type 1, transmembrane domain"/>
    <property type="match status" value="1"/>
</dbReference>
<dbReference type="InterPro" id="IPR036640">
    <property type="entry name" value="ABC1_TM_sf"/>
</dbReference>
<keyword evidence="7 8" id="KW-0472">Membrane</keyword>
<dbReference type="HOGENOM" id="CLU_489713_0_0_11"/>
<dbReference type="InterPro" id="IPR011527">
    <property type="entry name" value="ABC1_TM_dom"/>
</dbReference>